<dbReference type="GO" id="GO:0008270">
    <property type="term" value="F:zinc ion binding"/>
    <property type="evidence" value="ECO:0007669"/>
    <property type="project" value="UniProtKB-KW"/>
</dbReference>
<feature type="region of interest" description="Disordered" evidence="9">
    <location>
        <begin position="265"/>
        <end position="301"/>
    </location>
</feature>
<organism evidence="11 12">
    <name type="scientific">Trypanosoma rangeli SC58</name>
    <dbReference type="NCBI Taxonomy" id="429131"/>
    <lineage>
        <taxon>Eukaryota</taxon>
        <taxon>Discoba</taxon>
        <taxon>Euglenozoa</taxon>
        <taxon>Kinetoplastea</taxon>
        <taxon>Metakinetoplastina</taxon>
        <taxon>Trypanosomatida</taxon>
        <taxon>Trypanosomatidae</taxon>
        <taxon>Trypanosoma</taxon>
        <taxon>Herpetosoma</taxon>
    </lineage>
</organism>
<evidence type="ECO:0000256" key="5">
    <source>
        <dbReference type="ARBA" id="ARBA00022771"/>
    </source>
</evidence>
<evidence type="ECO:0000313" key="12">
    <source>
        <dbReference type="Proteomes" id="UP000031737"/>
    </source>
</evidence>
<name>A0A061IUK6_TRYRA</name>
<dbReference type="OrthoDB" id="8062037at2759"/>
<protein>
    <recommendedName>
        <fullName evidence="2">RING-type E3 ubiquitin transferase</fullName>
        <ecNumber evidence="2">2.3.2.27</ecNumber>
    </recommendedName>
</protein>
<dbReference type="Pfam" id="PF13639">
    <property type="entry name" value="zf-RING_2"/>
    <property type="match status" value="1"/>
</dbReference>
<sequence>MHFPTSFRDGFLFATPGEHGTKDGMVLQKAGCTPESSVFPSRVSKGELAFDEASTTHDSVQGFCTSDRTRIVKPAQTQLRAFGRRRCSTSSSQSSTRTLRVHDTKTEFSAEGGDGTLSRRNSYSTRTGSVASCGRARKEKETVAAAEDGEEEEICCICLEEYTEENPVMYGECGHHFHLPCLMNWKQRSNICPICASESLGGVADDIDTSPPVRVTDEDIFSLLLQQHLERYTHPAGQHRQREHVQARGPELTAHSTVRYAIRSGNASQRHQGRATLPDEFQRPTRGREEDGALANASSRKLTRVESGTRVRNMNENTVIAFFNRVFCCFKR</sequence>
<dbReference type="PANTHER" id="PTHR46463">
    <property type="entry name" value="ZINC FINGER, RING/FYVE/PHD-TYPE"/>
    <property type="match status" value="1"/>
</dbReference>
<evidence type="ECO:0000256" key="6">
    <source>
        <dbReference type="ARBA" id="ARBA00022786"/>
    </source>
</evidence>
<dbReference type="EC" id="2.3.2.27" evidence="2"/>
<evidence type="ECO:0000256" key="2">
    <source>
        <dbReference type="ARBA" id="ARBA00012483"/>
    </source>
</evidence>
<evidence type="ECO:0000256" key="4">
    <source>
        <dbReference type="ARBA" id="ARBA00022723"/>
    </source>
</evidence>
<keyword evidence="12" id="KW-1185">Reference proteome</keyword>
<evidence type="ECO:0000259" key="10">
    <source>
        <dbReference type="PROSITE" id="PS50089"/>
    </source>
</evidence>
<keyword evidence="3" id="KW-0808">Transferase</keyword>
<reference evidence="11 12" key="1">
    <citation type="submission" date="2013-07" db="EMBL/GenBank/DDBJ databases">
        <authorList>
            <person name="Stoco P.H."/>
            <person name="Wagner G."/>
            <person name="Gerber A."/>
            <person name="Zaha A."/>
            <person name="Thompson C."/>
            <person name="Bartholomeu D.C."/>
            <person name="Luckemeyer D.D."/>
            <person name="Bahia D."/>
            <person name="Loreto E."/>
            <person name="Prestes E.B."/>
            <person name="Lima F.M."/>
            <person name="Rodrigues-Luiz G."/>
            <person name="Vallejo G.A."/>
            <person name="Filho J.F."/>
            <person name="Monteiro K.M."/>
            <person name="Tyler K.M."/>
            <person name="de Almeida L.G."/>
            <person name="Ortiz M.F."/>
            <person name="Siervo M.A."/>
            <person name="de Moraes M.H."/>
            <person name="Cunha O.L."/>
            <person name="Mendonca-Neto R."/>
            <person name="Silva R."/>
            <person name="Teixeira S.M."/>
            <person name="Murta S.M."/>
            <person name="Sincero T.C."/>
            <person name="Mendes T.A."/>
            <person name="Urmenyi T.P."/>
            <person name="Silva V.G."/>
            <person name="da Rocha W.D."/>
            <person name="Andersson B."/>
            <person name="Romanha A.J."/>
            <person name="Steindel M."/>
            <person name="de Vasconcelos A.T."/>
            <person name="Grisard E.C."/>
        </authorList>
    </citation>
    <scope>NUCLEOTIDE SEQUENCE [LARGE SCALE GENOMIC DNA]</scope>
    <source>
        <strain evidence="11 12">SC58</strain>
    </source>
</reference>
<evidence type="ECO:0000256" key="1">
    <source>
        <dbReference type="ARBA" id="ARBA00000900"/>
    </source>
</evidence>
<keyword evidence="5 8" id="KW-0863">Zinc-finger</keyword>
<dbReference type="SMART" id="SM00184">
    <property type="entry name" value="RING"/>
    <property type="match status" value="1"/>
</dbReference>
<comment type="catalytic activity">
    <reaction evidence="1">
        <text>S-ubiquitinyl-[E2 ubiquitin-conjugating enzyme]-L-cysteine + [acceptor protein]-L-lysine = [E2 ubiquitin-conjugating enzyme]-L-cysteine + N(6)-ubiquitinyl-[acceptor protein]-L-lysine.</text>
        <dbReference type="EC" id="2.3.2.27"/>
    </reaction>
</comment>
<dbReference type="AlphaFoldDB" id="A0A061IUK6"/>
<evidence type="ECO:0000256" key="7">
    <source>
        <dbReference type="ARBA" id="ARBA00022833"/>
    </source>
</evidence>
<dbReference type="GO" id="GO:0061630">
    <property type="term" value="F:ubiquitin protein ligase activity"/>
    <property type="evidence" value="ECO:0007669"/>
    <property type="project" value="UniProtKB-EC"/>
</dbReference>
<evidence type="ECO:0000256" key="8">
    <source>
        <dbReference type="PROSITE-ProRule" id="PRU00175"/>
    </source>
</evidence>
<proteinExistence type="predicted"/>
<evidence type="ECO:0000256" key="9">
    <source>
        <dbReference type="SAM" id="MobiDB-lite"/>
    </source>
</evidence>
<keyword evidence="7" id="KW-0862">Zinc</keyword>
<dbReference type="PROSITE" id="PS50089">
    <property type="entry name" value="ZF_RING_2"/>
    <property type="match status" value="1"/>
</dbReference>
<keyword evidence="6" id="KW-0833">Ubl conjugation pathway</keyword>
<dbReference type="Proteomes" id="UP000031737">
    <property type="component" value="Unassembled WGS sequence"/>
</dbReference>
<keyword evidence="4" id="KW-0479">Metal-binding</keyword>
<accession>A0A061IUK6</accession>
<evidence type="ECO:0000256" key="3">
    <source>
        <dbReference type="ARBA" id="ARBA00022679"/>
    </source>
</evidence>
<dbReference type="Gene3D" id="3.30.40.10">
    <property type="entry name" value="Zinc/RING finger domain, C3HC4 (zinc finger)"/>
    <property type="match status" value="1"/>
</dbReference>
<dbReference type="InterPro" id="IPR013083">
    <property type="entry name" value="Znf_RING/FYVE/PHD"/>
</dbReference>
<feature type="domain" description="RING-type" evidence="10">
    <location>
        <begin position="155"/>
        <end position="195"/>
    </location>
</feature>
<dbReference type="SUPFAM" id="SSF57850">
    <property type="entry name" value="RING/U-box"/>
    <property type="match status" value="1"/>
</dbReference>
<dbReference type="InterPro" id="IPR001841">
    <property type="entry name" value="Znf_RING"/>
</dbReference>
<evidence type="ECO:0000313" key="11">
    <source>
        <dbReference type="EMBL" id="ESL05755.1"/>
    </source>
</evidence>
<dbReference type="PANTHER" id="PTHR46463:SF10">
    <property type="entry name" value="OS01G0926200 PROTEIN"/>
    <property type="match status" value="1"/>
</dbReference>
<feature type="compositionally biased region" description="Basic and acidic residues" evidence="9">
    <location>
        <begin position="280"/>
        <end position="291"/>
    </location>
</feature>
<gene>
    <name evidence="11" type="ORF">TRSC58_06583</name>
</gene>
<dbReference type="VEuPathDB" id="TriTrypDB:TRSC58_06583"/>
<dbReference type="EMBL" id="AUPL01006583">
    <property type="protein sequence ID" value="ESL05755.1"/>
    <property type="molecule type" value="Genomic_DNA"/>
</dbReference>
<comment type="caution">
    <text evidence="11">The sequence shown here is derived from an EMBL/GenBank/DDBJ whole genome shotgun (WGS) entry which is preliminary data.</text>
</comment>